<sequence length="100" mass="11459">MNEKKVENMHTKPRGKGQCSPEQTCPEGKLGYLVEEEVEERTHPYPEPDTSLLKNKCDQNPPWTPPQAQPLRAYEDLYQPLGLSSAGHFLTSRRYPRPLP</sequence>
<organism evidence="1 2">
    <name type="scientific">Scortum barcoo</name>
    <name type="common">barcoo grunter</name>
    <dbReference type="NCBI Taxonomy" id="214431"/>
    <lineage>
        <taxon>Eukaryota</taxon>
        <taxon>Metazoa</taxon>
        <taxon>Chordata</taxon>
        <taxon>Craniata</taxon>
        <taxon>Vertebrata</taxon>
        <taxon>Euteleostomi</taxon>
        <taxon>Actinopterygii</taxon>
        <taxon>Neopterygii</taxon>
        <taxon>Teleostei</taxon>
        <taxon>Neoteleostei</taxon>
        <taxon>Acanthomorphata</taxon>
        <taxon>Eupercaria</taxon>
        <taxon>Centrarchiformes</taxon>
        <taxon>Terapontoidei</taxon>
        <taxon>Terapontidae</taxon>
        <taxon>Scortum</taxon>
    </lineage>
</organism>
<reference evidence="1" key="1">
    <citation type="submission" date="2022-04" db="EMBL/GenBank/DDBJ databases">
        <title>Jade perch genome.</title>
        <authorList>
            <person name="Chao B."/>
        </authorList>
    </citation>
    <scope>NUCLEOTIDE SEQUENCE</scope>
    <source>
        <strain evidence="1">CB-2022</strain>
    </source>
</reference>
<evidence type="ECO:0000313" key="1">
    <source>
        <dbReference type="EMBL" id="KAI3359262.1"/>
    </source>
</evidence>
<comment type="caution">
    <text evidence="1">The sequence shown here is derived from an EMBL/GenBank/DDBJ whole genome shotgun (WGS) entry which is preliminary data.</text>
</comment>
<proteinExistence type="predicted"/>
<dbReference type="Proteomes" id="UP000831701">
    <property type="component" value="Chromosome 17"/>
</dbReference>
<keyword evidence="2" id="KW-1185">Reference proteome</keyword>
<gene>
    <name evidence="1" type="ORF">L3Q82_002783</name>
</gene>
<evidence type="ECO:0000313" key="2">
    <source>
        <dbReference type="Proteomes" id="UP000831701"/>
    </source>
</evidence>
<protein>
    <submittedName>
        <fullName evidence="1">Uncharacterized protein</fullName>
    </submittedName>
</protein>
<dbReference type="EMBL" id="CM041547">
    <property type="protein sequence ID" value="KAI3359262.1"/>
    <property type="molecule type" value="Genomic_DNA"/>
</dbReference>
<name>A0ACB8VU74_9TELE</name>
<accession>A0ACB8VU74</accession>